<comment type="caution">
    <text evidence="10">The sequence shown here is derived from an EMBL/GenBank/DDBJ whole genome shotgun (WGS) entry which is preliminary data.</text>
</comment>
<evidence type="ECO:0000256" key="8">
    <source>
        <dbReference type="ARBA" id="ARBA00023012"/>
    </source>
</evidence>
<evidence type="ECO:0000256" key="7">
    <source>
        <dbReference type="ARBA" id="ARBA00022840"/>
    </source>
</evidence>
<feature type="non-terminal residue" evidence="10">
    <location>
        <position position="1"/>
    </location>
</feature>
<keyword evidence="5" id="KW-0547">Nucleotide-binding</keyword>
<dbReference type="EC" id="2.7.13.3" evidence="2"/>
<sequence>LISLSSKGKDIEFSNLCPNDLYVIGDVQKLIQVFVNLLGNARDASDAGDSVTITATIQDNTVRVSVTDRGCGIPEEQLEHIFEPFFTTKDPGEGTGLGLALVYSIIEEHYGHIQISSPADRMQGRGTEVTITLPLYHAEAKSESAWKY</sequence>
<dbReference type="PRINTS" id="PR00344">
    <property type="entry name" value="BCTRLSENSOR"/>
</dbReference>
<dbReference type="PROSITE" id="PS50109">
    <property type="entry name" value="HIS_KIN"/>
    <property type="match status" value="1"/>
</dbReference>
<evidence type="ECO:0000313" key="11">
    <source>
        <dbReference type="Proteomes" id="UP000191418"/>
    </source>
</evidence>
<feature type="domain" description="Histidine kinase" evidence="9">
    <location>
        <begin position="1"/>
        <end position="137"/>
    </location>
</feature>
<dbReference type="GO" id="GO:0005524">
    <property type="term" value="F:ATP binding"/>
    <property type="evidence" value="ECO:0007669"/>
    <property type="project" value="UniProtKB-KW"/>
</dbReference>
<reference evidence="10 11" key="1">
    <citation type="submission" date="2017-01" db="EMBL/GenBank/DDBJ databases">
        <title>Genome Sequencing of a Marine Spirillum, Oceanospirillum multiglobuliferum ATCC 33336, from Japan.</title>
        <authorList>
            <person name="Carney J.G."/>
            <person name="Trachtenberg A.M."/>
            <person name="Rheaume B.A."/>
            <person name="Linnane J.D."/>
            <person name="Pitts N.L."/>
            <person name="Mykles D.L."/>
            <person name="Maclea K.S."/>
        </authorList>
    </citation>
    <scope>NUCLEOTIDE SEQUENCE [LARGE SCALE GENOMIC DNA]</scope>
    <source>
        <strain evidence="10 11">ATCC 33336</strain>
    </source>
</reference>
<keyword evidence="6" id="KW-0418">Kinase</keyword>
<dbReference type="AlphaFoldDB" id="A0A1V4T0D1"/>
<evidence type="ECO:0000259" key="9">
    <source>
        <dbReference type="PROSITE" id="PS50109"/>
    </source>
</evidence>
<evidence type="ECO:0000256" key="4">
    <source>
        <dbReference type="ARBA" id="ARBA00022679"/>
    </source>
</evidence>
<evidence type="ECO:0000256" key="6">
    <source>
        <dbReference type="ARBA" id="ARBA00022777"/>
    </source>
</evidence>
<evidence type="ECO:0000256" key="3">
    <source>
        <dbReference type="ARBA" id="ARBA00022553"/>
    </source>
</evidence>
<comment type="catalytic activity">
    <reaction evidence="1">
        <text>ATP + protein L-histidine = ADP + protein N-phospho-L-histidine.</text>
        <dbReference type="EC" id="2.7.13.3"/>
    </reaction>
</comment>
<dbReference type="EMBL" id="MTSM01000147">
    <property type="protein sequence ID" value="OPX53986.1"/>
    <property type="molecule type" value="Genomic_DNA"/>
</dbReference>
<dbReference type="GO" id="GO:0000160">
    <property type="term" value="P:phosphorelay signal transduction system"/>
    <property type="evidence" value="ECO:0007669"/>
    <property type="project" value="UniProtKB-KW"/>
</dbReference>
<dbReference type="GO" id="GO:0004673">
    <property type="term" value="F:protein histidine kinase activity"/>
    <property type="evidence" value="ECO:0007669"/>
    <property type="project" value="UniProtKB-EC"/>
</dbReference>
<organism evidence="10 11">
    <name type="scientific">Oceanospirillum multiglobuliferum</name>
    <dbReference type="NCBI Taxonomy" id="64969"/>
    <lineage>
        <taxon>Bacteria</taxon>
        <taxon>Pseudomonadati</taxon>
        <taxon>Pseudomonadota</taxon>
        <taxon>Gammaproteobacteria</taxon>
        <taxon>Oceanospirillales</taxon>
        <taxon>Oceanospirillaceae</taxon>
        <taxon>Oceanospirillum</taxon>
    </lineage>
</organism>
<keyword evidence="7" id="KW-0067">ATP-binding</keyword>
<dbReference type="InterPro" id="IPR036890">
    <property type="entry name" value="HATPase_C_sf"/>
</dbReference>
<dbReference type="PANTHER" id="PTHR43065">
    <property type="entry name" value="SENSOR HISTIDINE KINASE"/>
    <property type="match status" value="1"/>
</dbReference>
<dbReference type="InterPro" id="IPR004358">
    <property type="entry name" value="Sig_transdc_His_kin-like_C"/>
</dbReference>
<gene>
    <name evidence="10" type="ORF">BTE48_16605</name>
</gene>
<dbReference type="PANTHER" id="PTHR43065:SF10">
    <property type="entry name" value="PEROXIDE STRESS-ACTIVATED HISTIDINE KINASE MAK3"/>
    <property type="match status" value="1"/>
</dbReference>
<accession>A0A1V4T0D1</accession>
<dbReference type="Pfam" id="PF02518">
    <property type="entry name" value="HATPase_c"/>
    <property type="match status" value="1"/>
</dbReference>
<dbReference type="CDD" id="cd00075">
    <property type="entry name" value="HATPase"/>
    <property type="match status" value="1"/>
</dbReference>
<evidence type="ECO:0000256" key="2">
    <source>
        <dbReference type="ARBA" id="ARBA00012438"/>
    </source>
</evidence>
<dbReference type="SUPFAM" id="SSF55874">
    <property type="entry name" value="ATPase domain of HSP90 chaperone/DNA topoisomerase II/histidine kinase"/>
    <property type="match status" value="1"/>
</dbReference>
<dbReference type="RefSeq" id="WP_139776720.1">
    <property type="nucleotide sequence ID" value="NZ_MTSM01000147.1"/>
</dbReference>
<name>A0A1V4T0D1_9GAMM</name>
<dbReference type="InterPro" id="IPR005467">
    <property type="entry name" value="His_kinase_dom"/>
</dbReference>
<dbReference type="Proteomes" id="UP000191418">
    <property type="component" value="Unassembled WGS sequence"/>
</dbReference>
<keyword evidence="8" id="KW-0902">Two-component regulatory system</keyword>
<evidence type="ECO:0000313" key="10">
    <source>
        <dbReference type="EMBL" id="OPX53986.1"/>
    </source>
</evidence>
<protein>
    <recommendedName>
        <fullName evidence="2">histidine kinase</fullName>
        <ecNumber evidence="2">2.7.13.3</ecNumber>
    </recommendedName>
</protein>
<evidence type="ECO:0000256" key="5">
    <source>
        <dbReference type="ARBA" id="ARBA00022741"/>
    </source>
</evidence>
<keyword evidence="4" id="KW-0808">Transferase</keyword>
<evidence type="ECO:0000256" key="1">
    <source>
        <dbReference type="ARBA" id="ARBA00000085"/>
    </source>
</evidence>
<dbReference type="InterPro" id="IPR003594">
    <property type="entry name" value="HATPase_dom"/>
</dbReference>
<dbReference type="Gene3D" id="3.30.565.10">
    <property type="entry name" value="Histidine kinase-like ATPase, C-terminal domain"/>
    <property type="match status" value="1"/>
</dbReference>
<keyword evidence="11" id="KW-1185">Reference proteome</keyword>
<keyword evidence="3" id="KW-0597">Phosphoprotein</keyword>
<dbReference type="SMART" id="SM00387">
    <property type="entry name" value="HATPase_c"/>
    <property type="match status" value="1"/>
</dbReference>
<proteinExistence type="predicted"/>